<keyword evidence="2" id="KW-0472">Membrane</keyword>
<feature type="transmembrane region" description="Helical" evidence="2">
    <location>
        <begin position="39"/>
        <end position="63"/>
    </location>
</feature>
<evidence type="ECO:0000256" key="2">
    <source>
        <dbReference type="SAM" id="Phobius"/>
    </source>
</evidence>
<evidence type="ECO:0000313" key="3">
    <source>
        <dbReference type="EMBL" id="RDW73206.1"/>
    </source>
</evidence>
<dbReference type="Proteomes" id="UP000256645">
    <property type="component" value="Unassembled WGS sequence"/>
</dbReference>
<protein>
    <submittedName>
        <fullName evidence="3">Uncharacterized protein</fullName>
    </submittedName>
</protein>
<feature type="region of interest" description="Disordered" evidence="1">
    <location>
        <begin position="73"/>
        <end position="106"/>
    </location>
</feature>
<keyword evidence="2" id="KW-0812">Transmembrane</keyword>
<reference evidence="3 4" key="1">
    <citation type="journal article" date="2018" name="IMA Fungus">
        <title>IMA Genome-F 9: Draft genome sequence of Annulohypoxylon stygium, Aspergillus mulundensis, Berkeleyomyces basicola (syn. Thielaviopsis basicola), Ceratocystis smalleyi, two Cercospora beticola strains, Coleophoma cylindrospora, Fusarium fracticaudum, Phialophora cf. hyalina, and Morchella septimelata.</title>
        <authorList>
            <person name="Wingfield B.D."/>
            <person name="Bills G.F."/>
            <person name="Dong Y."/>
            <person name="Huang W."/>
            <person name="Nel W.J."/>
            <person name="Swalarsk-Parry B.S."/>
            <person name="Vaghefi N."/>
            <person name="Wilken P.M."/>
            <person name="An Z."/>
            <person name="de Beer Z.W."/>
            <person name="De Vos L."/>
            <person name="Chen L."/>
            <person name="Duong T.A."/>
            <person name="Gao Y."/>
            <person name="Hammerbacher A."/>
            <person name="Kikkert J.R."/>
            <person name="Li Y."/>
            <person name="Li H."/>
            <person name="Li K."/>
            <person name="Li Q."/>
            <person name="Liu X."/>
            <person name="Ma X."/>
            <person name="Naidoo K."/>
            <person name="Pethybridge S.J."/>
            <person name="Sun J."/>
            <person name="Steenkamp E.T."/>
            <person name="van der Nest M.A."/>
            <person name="van Wyk S."/>
            <person name="Wingfield M.J."/>
            <person name="Xiong C."/>
            <person name="Yue Q."/>
            <person name="Zhang X."/>
        </authorList>
    </citation>
    <scope>NUCLEOTIDE SEQUENCE [LARGE SCALE GENOMIC DNA]</scope>
    <source>
        <strain evidence="3 4">BP6252</strain>
    </source>
</reference>
<gene>
    <name evidence="3" type="ORF">BP6252_07113</name>
</gene>
<feature type="compositionally biased region" description="Basic and acidic residues" evidence="1">
    <location>
        <begin position="89"/>
        <end position="106"/>
    </location>
</feature>
<organism evidence="3 4">
    <name type="scientific">Coleophoma cylindrospora</name>
    <dbReference type="NCBI Taxonomy" id="1849047"/>
    <lineage>
        <taxon>Eukaryota</taxon>
        <taxon>Fungi</taxon>
        <taxon>Dikarya</taxon>
        <taxon>Ascomycota</taxon>
        <taxon>Pezizomycotina</taxon>
        <taxon>Leotiomycetes</taxon>
        <taxon>Helotiales</taxon>
        <taxon>Dermateaceae</taxon>
        <taxon>Coleophoma</taxon>
    </lineage>
</organism>
<dbReference type="AlphaFoldDB" id="A0A3D8RGW9"/>
<name>A0A3D8RGW9_9HELO</name>
<evidence type="ECO:0000256" key="1">
    <source>
        <dbReference type="SAM" id="MobiDB-lite"/>
    </source>
</evidence>
<dbReference type="EMBL" id="PDLM01000007">
    <property type="protein sequence ID" value="RDW73206.1"/>
    <property type="molecule type" value="Genomic_DNA"/>
</dbReference>
<accession>A0A3D8RGW9</accession>
<evidence type="ECO:0000313" key="4">
    <source>
        <dbReference type="Proteomes" id="UP000256645"/>
    </source>
</evidence>
<keyword evidence="2" id="KW-1133">Transmembrane helix</keyword>
<proteinExistence type="predicted"/>
<comment type="caution">
    <text evidence="3">The sequence shown here is derived from an EMBL/GenBank/DDBJ whole genome shotgun (WGS) entry which is preliminary data.</text>
</comment>
<sequence>MGDPITYLQRLAAPTAAPSIQPFRQYHIPREIDLTQDNIINIIIGALGAILSILSIVVAVLIAKAMIPERGQAFASKQRSSEPATEFESGSKENNNERIRSYKILE</sequence>
<keyword evidence="4" id="KW-1185">Reference proteome</keyword>